<dbReference type="Proteomes" id="UP000310597">
    <property type="component" value="Unassembled WGS sequence"/>
</dbReference>
<dbReference type="OrthoDB" id="9778496at2"/>
<sequence length="73" mass="8051">MTAKLHPDLPIHQRIALIAEALAVVLDRGPEMAVEHTGPYPGNLGVYVIGEPYDDSRVVHQIDNIARELEVLL</sequence>
<name>A0A4U1JJL9_RHOCA</name>
<proteinExistence type="predicted"/>
<protein>
    <submittedName>
        <fullName evidence="1">Uncharacterized protein</fullName>
    </submittedName>
</protein>
<dbReference type="AlphaFoldDB" id="A0A4U1JJL9"/>
<accession>A0A4U1JJL9</accession>
<comment type="caution">
    <text evidence="1">The sequence shown here is derived from an EMBL/GenBank/DDBJ whole genome shotgun (WGS) entry which is preliminary data.</text>
</comment>
<reference evidence="1 2" key="1">
    <citation type="submission" date="2019-04" db="EMBL/GenBank/DDBJ databases">
        <title>Draft Whole-Genome sequence of the purple photosynthetic bacterium Rhodobacter capsulatus SP108 with an indigenous class A beta-lactamase.</title>
        <authorList>
            <person name="Robertson S."/>
            <person name="Meyer T.E."/>
            <person name="Kyndt J.A."/>
        </authorList>
    </citation>
    <scope>NUCLEOTIDE SEQUENCE [LARGE SCALE GENOMIC DNA]</scope>
    <source>
        <strain evidence="1 2">SP108</strain>
    </source>
</reference>
<organism evidence="1 2">
    <name type="scientific">Rhodobacter capsulatus</name>
    <name type="common">Rhodopseudomonas capsulata</name>
    <dbReference type="NCBI Taxonomy" id="1061"/>
    <lineage>
        <taxon>Bacteria</taxon>
        <taxon>Pseudomonadati</taxon>
        <taxon>Pseudomonadota</taxon>
        <taxon>Alphaproteobacteria</taxon>
        <taxon>Rhodobacterales</taxon>
        <taxon>Rhodobacter group</taxon>
        <taxon>Rhodobacter</taxon>
    </lineage>
</organism>
<dbReference type="EMBL" id="SWJZ01000153">
    <property type="protein sequence ID" value="TKD12919.1"/>
    <property type="molecule type" value="Genomic_DNA"/>
</dbReference>
<gene>
    <name evidence="1" type="ORF">FBT96_20055</name>
</gene>
<evidence type="ECO:0000313" key="2">
    <source>
        <dbReference type="Proteomes" id="UP000310597"/>
    </source>
</evidence>
<evidence type="ECO:0000313" key="1">
    <source>
        <dbReference type="EMBL" id="TKD12919.1"/>
    </source>
</evidence>
<dbReference type="RefSeq" id="WP_136909793.1">
    <property type="nucleotide sequence ID" value="NZ_SWJZ01000153.1"/>
</dbReference>